<gene>
    <name evidence="2" type="ORF">FCM35_KLT19637</name>
</gene>
<feature type="compositionally biased region" description="Basic residues" evidence="1">
    <location>
        <begin position="180"/>
        <end position="197"/>
    </location>
</feature>
<evidence type="ECO:0000313" key="2">
    <source>
        <dbReference type="EMBL" id="KAF3335130.1"/>
    </source>
</evidence>
<dbReference type="OrthoDB" id="1904025at2759"/>
<dbReference type="PANTHER" id="PTHR37392">
    <property type="entry name" value="OS09G0556800 PROTEIN"/>
    <property type="match status" value="1"/>
</dbReference>
<reference evidence="2" key="1">
    <citation type="submission" date="2020-01" db="EMBL/GenBank/DDBJ databases">
        <title>Genome sequence of Kobresia littledalei, the first chromosome-level genome in the family Cyperaceae.</title>
        <authorList>
            <person name="Qu G."/>
        </authorList>
    </citation>
    <scope>NUCLEOTIDE SEQUENCE</scope>
    <source>
        <strain evidence="2">C.B.Clarke</strain>
        <tissue evidence="2">Leaf</tissue>
    </source>
</reference>
<evidence type="ECO:0000256" key="1">
    <source>
        <dbReference type="SAM" id="MobiDB-lite"/>
    </source>
</evidence>
<feature type="region of interest" description="Disordered" evidence="1">
    <location>
        <begin position="218"/>
        <end position="256"/>
    </location>
</feature>
<dbReference type="Proteomes" id="UP000623129">
    <property type="component" value="Unassembled WGS sequence"/>
</dbReference>
<name>A0A833VNX3_9POAL</name>
<organism evidence="2 3">
    <name type="scientific">Carex littledalei</name>
    <dbReference type="NCBI Taxonomy" id="544730"/>
    <lineage>
        <taxon>Eukaryota</taxon>
        <taxon>Viridiplantae</taxon>
        <taxon>Streptophyta</taxon>
        <taxon>Embryophyta</taxon>
        <taxon>Tracheophyta</taxon>
        <taxon>Spermatophyta</taxon>
        <taxon>Magnoliopsida</taxon>
        <taxon>Liliopsida</taxon>
        <taxon>Poales</taxon>
        <taxon>Cyperaceae</taxon>
        <taxon>Cyperoideae</taxon>
        <taxon>Cariceae</taxon>
        <taxon>Carex</taxon>
        <taxon>Carex subgen. Euthyceras</taxon>
    </lineage>
</organism>
<feature type="compositionally biased region" description="Basic and acidic residues" evidence="1">
    <location>
        <begin position="224"/>
        <end position="233"/>
    </location>
</feature>
<accession>A0A833VNX3</accession>
<comment type="caution">
    <text evidence="2">The sequence shown here is derived from an EMBL/GenBank/DDBJ whole genome shotgun (WGS) entry which is preliminary data.</text>
</comment>
<evidence type="ECO:0000313" key="3">
    <source>
        <dbReference type="Proteomes" id="UP000623129"/>
    </source>
</evidence>
<keyword evidence="3" id="KW-1185">Reference proteome</keyword>
<dbReference type="PANTHER" id="PTHR37392:SF1">
    <property type="entry name" value="OS09G0556800 PROTEIN"/>
    <property type="match status" value="1"/>
</dbReference>
<dbReference type="AlphaFoldDB" id="A0A833VNX3"/>
<dbReference type="EMBL" id="SWLB01000008">
    <property type="protein sequence ID" value="KAF3335130.1"/>
    <property type="molecule type" value="Genomic_DNA"/>
</dbReference>
<protein>
    <submittedName>
        <fullName evidence="2">Uncharacterized protein</fullName>
    </submittedName>
</protein>
<feature type="region of interest" description="Disordered" evidence="1">
    <location>
        <begin position="159"/>
        <end position="203"/>
    </location>
</feature>
<feature type="compositionally biased region" description="Polar residues" evidence="1">
    <location>
        <begin position="358"/>
        <end position="376"/>
    </location>
</feature>
<feature type="region of interest" description="Disordered" evidence="1">
    <location>
        <begin position="358"/>
        <end position="378"/>
    </location>
</feature>
<proteinExistence type="predicted"/>
<sequence length="405" mass="46381">MANSYRPAYYSSIQHSLTSICKSLFKSNRRRLLTDEQKHSEALKWQQDQFHKILHLTALHREGIVEESEVSAFRATLLESIAAAPNPANQESPRVTRDKLLFLQELLHSKCISSEEYHTFKRPLLQRLAILGEEISSQDIKMGNPECVVATQKTMRKEEEEEWSVIDLQDNATENPSEKPKHKNPIKQLIKPHKSSNKNKEKKENIVVLISKNETKKPSILTSEKGKRREREGGWGLDGFKRWRKSGGHEQEEEGTAPCLDELERSDFLFDNVPNAVATDSDKVLGDNIKKELSWIKTELSATNRNVHFSDEQVEAISTKLPVDKSDLNSYFPKAWCDRHGDTVLQVVQKELKERVTTGSTLQPIPSNGNNSQNANKDWVHFDDSENFHPNLFGKANDRYINPFL</sequence>